<name>A0A5J4TZ58_9EUKA</name>
<dbReference type="Proteomes" id="UP000324800">
    <property type="component" value="Unassembled WGS sequence"/>
</dbReference>
<proteinExistence type="predicted"/>
<sequence length="299" mass="34956">MTMGPGSQIPQLVTFTPEQIIQQFYAGQLLQRIQTVVPQIPGMFIGLQQNQMFTQLIFIQQPFGPQLQAPQIITQPNIGEGLQLHMYNVIYQVAQQQQQQQQHQQQSNLLVLPQPGTMGHSYFQATFNNPTRDDAQDKLQQQPIIKPPTMTEQRRLKDKYLDTVQHALIQRLKQDEQGQQLFPKRDFLYTQVDPPELSLDLNQDQFKAHQRYWSQRSCTLRYLVLKEDGSHHTENGQGKVNVRIFLQRHARHEILDTNDWRSFRKESDTDLHLDTILAKYIDKDDDHKNTHQQLISKNG</sequence>
<organism evidence="1 2">
    <name type="scientific">Streblomastix strix</name>
    <dbReference type="NCBI Taxonomy" id="222440"/>
    <lineage>
        <taxon>Eukaryota</taxon>
        <taxon>Metamonada</taxon>
        <taxon>Preaxostyla</taxon>
        <taxon>Oxymonadida</taxon>
        <taxon>Streblomastigidae</taxon>
        <taxon>Streblomastix</taxon>
    </lineage>
</organism>
<gene>
    <name evidence="1" type="ORF">EZS28_040717</name>
</gene>
<evidence type="ECO:0000313" key="2">
    <source>
        <dbReference type="Proteomes" id="UP000324800"/>
    </source>
</evidence>
<evidence type="ECO:0000313" key="1">
    <source>
        <dbReference type="EMBL" id="KAA6363756.1"/>
    </source>
</evidence>
<comment type="caution">
    <text evidence="1">The sequence shown here is derived from an EMBL/GenBank/DDBJ whole genome shotgun (WGS) entry which is preliminary data.</text>
</comment>
<reference evidence="1 2" key="1">
    <citation type="submission" date="2019-03" db="EMBL/GenBank/DDBJ databases">
        <title>Single cell metagenomics reveals metabolic interactions within the superorganism composed of flagellate Streblomastix strix and complex community of Bacteroidetes bacteria on its surface.</title>
        <authorList>
            <person name="Treitli S.C."/>
            <person name="Kolisko M."/>
            <person name="Husnik F."/>
            <person name="Keeling P."/>
            <person name="Hampl V."/>
        </authorList>
    </citation>
    <scope>NUCLEOTIDE SEQUENCE [LARGE SCALE GENOMIC DNA]</scope>
    <source>
        <strain evidence="1">ST1C</strain>
    </source>
</reference>
<accession>A0A5J4TZ58</accession>
<dbReference type="AlphaFoldDB" id="A0A5J4TZ58"/>
<dbReference type="EMBL" id="SNRW01022518">
    <property type="protein sequence ID" value="KAA6363756.1"/>
    <property type="molecule type" value="Genomic_DNA"/>
</dbReference>
<protein>
    <submittedName>
        <fullName evidence="1">Uncharacterized protein</fullName>
    </submittedName>
</protein>